<keyword evidence="1 4" id="KW-0378">Hydrolase</keyword>
<feature type="binding site" evidence="2">
    <location>
        <position position="107"/>
    </location>
    <ligand>
        <name>Mn(2+)</name>
        <dbReference type="ChEBI" id="CHEBI:29035"/>
        <label>2</label>
    </ligand>
</feature>
<accession>A0A2T6ATS4</accession>
<dbReference type="Proteomes" id="UP000244069">
    <property type="component" value="Unassembled WGS sequence"/>
</dbReference>
<dbReference type="GO" id="GO:0046872">
    <property type="term" value="F:metal ion binding"/>
    <property type="evidence" value="ECO:0007669"/>
    <property type="project" value="UniProtKB-KW"/>
</dbReference>
<dbReference type="Pfam" id="PF01546">
    <property type="entry name" value="Peptidase_M20"/>
    <property type="match status" value="1"/>
</dbReference>
<dbReference type="InterPro" id="IPR011650">
    <property type="entry name" value="Peptidase_M20_dimer"/>
</dbReference>
<feature type="binding site" evidence="2">
    <location>
        <position position="140"/>
    </location>
    <ligand>
        <name>Mn(2+)</name>
        <dbReference type="ChEBI" id="CHEBI:29035"/>
        <label>2</label>
    </ligand>
</feature>
<proteinExistence type="predicted"/>
<reference evidence="4 5" key="1">
    <citation type="submission" date="2018-04" db="EMBL/GenBank/DDBJ databases">
        <title>Genomic Encyclopedia of Archaeal and Bacterial Type Strains, Phase II (KMG-II): from individual species to whole genera.</title>
        <authorList>
            <person name="Goeker M."/>
        </authorList>
    </citation>
    <scope>NUCLEOTIDE SEQUENCE [LARGE SCALE GENOMIC DNA]</scope>
    <source>
        <strain evidence="4 5">DSM 29329</strain>
    </source>
</reference>
<dbReference type="SUPFAM" id="SSF55031">
    <property type="entry name" value="Bacterial exopeptidase dimerisation domain"/>
    <property type="match status" value="1"/>
</dbReference>
<dbReference type="InterPro" id="IPR002933">
    <property type="entry name" value="Peptidase_M20"/>
</dbReference>
<dbReference type="EMBL" id="QBKN01000013">
    <property type="protein sequence ID" value="PTX47215.1"/>
    <property type="molecule type" value="Genomic_DNA"/>
</dbReference>
<dbReference type="GO" id="GO:0016787">
    <property type="term" value="F:hydrolase activity"/>
    <property type="evidence" value="ECO:0007669"/>
    <property type="project" value="UniProtKB-KW"/>
</dbReference>
<dbReference type="SUPFAM" id="SSF53187">
    <property type="entry name" value="Zn-dependent exopeptidases"/>
    <property type="match status" value="1"/>
</dbReference>
<dbReference type="PANTHER" id="PTHR11014:SF169">
    <property type="entry name" value="CLAN MH, FAMILY M20, PEPTIDASE T-LIKE METALLOPEPTIDASE"/>
    <property type="match status" value="1"/>
</dbReference>
<sequence length="389" mass="41263">MPDDAPILTNRDVAELTEFRRALHRHPEVSGEEAETAARVKGMLEPTAPDRILTGLGGHGLAAVYEGAAGGPAVLLRCELDALPIEELNPDLRYRSTVPGKGHLCGHDGHMTILLAVARWLHRYPPAKGRVILLFQPAEEDGSGAAKVIQDPRFEEIRPEIALSLHNYPGVPVGEALLAEGIANCASRGMKILLKGRTAHASEPENGISPAPALARLIPALTALSQGAGVDDPDFALATVTHARLGEPAFGIAPGEAELRVTLRSRTDAQMQALVEAAEDLVAAAAVEGGLAHEISYHDIFRHCENAPKATRILTEALEAGGITVRRDGVPMRASEDFGRFGDHASAAMVFLGSGVDTPRLHNPDFDFPDSLIQLGAGLFVRALRGCLG</sequence>
<dbReference type="Gene3D" id="3.30.70.360">
    <property type="match status" value="1"/>
</dbReference>
<dbReference type="Pfam" id="PF07687">
    <property type="entry name" value="M20_dimer"/>
    <property type="match status" value="1"/>
</dbReference>
<comment type="caution">
    <text evidence="4">The sequence shown here is derived from an EMBL/GenBank/DDBJ whole genome shotgun (WGS) entry which is preliminary data.</text>
</comment>
<feature type="domain" description="Peptidase M20 dimerisation" evidence="3">
    <location>
        <begin position="186"/>
        <end position="288"/>
    </location>
</feature>
<protein>
    <submittedName>
        <fullName evidence="4">Amidohydrolase</fullName>
    </submittedName>
</protein>
<dbReference type="NCBIfam" id="TIGR01891">
    <property type="entry name" value="amidohydrolases"/>
    <property type="match status" value="1"/>
</dbReference>
<evidence type="ECO:0000313" key="4">
    <source>
        <dbReference type="EMBL" id="PTX47215.1"/>
    </source>
</evidence>
<dbReference type="PANTHER" id="PTHR11014">
    <property type="entry name" value="PEPTIDASE M20 FAMILY MEMBER"/>
    <property type="match status" value="1"/>
</dbReference>
<comment type="cofactor">
    <cofactor evidence="2">
        <name>Mn(2+)</name>
        <dbReference type="ChEBI" id="CHEBI:29035"/>
    </cofactor>
    <text evidence="2">The Mn(2+) ion enhances activity.</text>
</comment>
<feature type="binding site" evidence="2">
    <location>
        <position position="362"/>
    </location>
    <ligand>
        <name>Mn(2+)</name>
        <dbReference type="ChEBI" id="CHEBI:29035"/>
        <label>2</label>
    </ligand>
</feature>
<dbReference type="InterPro" id="IPR017439">
    <property type="entry name" value="Amidohydrolase"/>
</dbReference>
<dbReference type="RefSeq" id="WP_107976757.1">
    <property type="nucleotide sequence ID" value="NZ_BMEZ01000010.1"/>
</dbReference>
<name>A0A2T6ATS4_9RHOB</name>
<gene>
    <name evidence="4" type="ORF">C8N44_113101</name>
</gene>
<keyword evidence="2" id="KW-0479">Metal-binding</keyword>
<organism evidence="4 5">
    <name type="scientific">Allosediminivita pacifica</name>
    <dbReference type="NCBI Taxonomy" id="1267769"/>
    <lineage>
        <taxon>Bacteria</taxon>
        <taxon>Pseudomonadati</taxon>
        <taxon>Pseudomonadota</taxon>
        <taxon>Alphaproteobacteria</taxon>
        <taxon>Rhodobacterales</taxon>
        <taxon>Paracoccaceae</taxon>
        <taxon>Allosediminivita</taxon>
    </lineage>
</organism>
<dbReference type="PIRSF" id="PIRSF005962">
    <property type="entry name" value="Pept_M20D_amidohydro"/>
    <property type="match status" value="1"/>
</dbReference>
<feature type="binding site" evidence="2">
    <location>
        <position position="105"/>
    </location>
    <ligand>
        <name>Mn(2+)</name>
        <dbReference type="ChEBI" id="CHEBI:29035"/>
        <label>2</label>
    </ligand>
</feature>
<keyword evidence="2" id="KW-0464">Manganese</keyword>
<dbReference type="AlphaFoldDB" id="A0A2T6ATS4"/>
<evidence type="ECO:0000256" key="2">
    <source>
        <dbReference type="PIRSR" id="PIRSR005962-1"/>
    </source>
</evidence>
<evidence type="ECO:0000259" key="3">
    <source>
        <dbReference type="Pfam" id="PF07687"/>
    </source>
</evidence>
<dbReference type="Gene3D" id="3.40.630.10">
    <property type="entry name" value="Zn peptidases"/>
    <property type="match status" value="1"/>
</dbReference>
<evidence type="ECO:0000313" key="5">
    <source>
        <dbReference type="Proteomes" id="UP000244069"/>
    </source>
</evidence>
<keyword evidence="5" id="KW-1185">Reference proteome</keyword>
<dbReference type="OrthoDB" id="9777385at2"/>
<evidence type="ECO:0000256" key="1">
    <source>
        <dbReference type="ARBA" id="ARBA00022801"/>
    </source>
</evidence>
<dbReference type="InterPro" id="IPR036264">
    <property type="entry name" value="Bact_exopeptidase_dim_dom"/>
</dbReference>
<feature type="binding site" evidence="2">
    <location>
        <position position="166"/>
    </location>
    <ligand>
        <name>Mn(2+)</name>
        <dbReference type="ChEBI" id="CHEBI:29035"/>
        <label>2</label>
    </ligand>
</feature>